<dbReference type="PROSITE" id="PS50011">
    <property type="entry name" value="PROTEIN_KINASE_DOM"/>
    <property type="match status" value="1"/>
</dbReference>
<dbReference type="PANTHER" id="PTHR23257:SF963">
    <property type="entry name" value="AT08303P"/>
    <property type="match status" value="1"/>
</dbReference>
<dbReference type="Pfam" id="PF07714">
    <property type="entry name" value="PK_Tyr_Ser-Thr"/>
    <property type="match status" value="1"/>
</dbReference>
<dbReference type="GO" id="GO:0005737">
    <property type="term" value="C:cytoplasm"/>
    <property type="evidence" value="ECO:0007669"/>
    <property type="project" value="TreeGrafter"/>
</dbReference>
<evidence type="ECO:0000313" key="4">
    <source>
        <dbReference type="EMBL" id="KAK9805014.1"/>
    </source>
</evidence>
<comment type="caution">
    <text evidence="4">The sequence shown here is derived from an EMBL/GenBank/DDBJ whole genome shotgun (WGS) entry which is preliminary data.</text>
</comment>
<organism evidence="4 5">
    <name type="scientific">Symbiochloris irregularis</name>
    <dbReference type="NCBI Taxonomy" id="706552"/>
    <lineage>
        <taxon>Eukaryota</taxon>
        <taxon>Viridiplantae</taxon>
        <taxon>Chlorophyta</taxon>
        <taxon>core chlorophytes</taxon>
        <taxon>Trebouxiophyceae</taxon>
        <taxon>Trebouxiales</taxon>
        <taxon>Trebouxiaceae</taxon>
        <taxon>Symbiochloris</taxon>
    </lineage>
</organism>
<reference evidence="4 5" key="1">
    <citation type="journal article" date="2024" name="Nat. Commun.">
        <title>Phylogenomics reveals the evolutionary origins of lichenization in chlorophyte algae.</title>
        <authorList>
            <person name="Puginier C."/>
            <person name="Libourel C."/>
            <person name="Otte J."/>
            <person name="Skaloud P."/>
            <person name="Haon M."/>
            <person name="Grisel S."/>
            <person name="Petersen M."/>
            <person name="Berrin J.G."/>
            <person name="Delaux P.M."/>
            <person name="Dal Grande F."/>
            <person name="Keller J."/>
        </authorList>
    </citation>
    <scope>NUCLEOTIDE SEQUENCE [LARGE SCALE GENOMIC DNA]</scope>
    <source>
        <strain evidence="4 5">SAG 2036</strain>
    </source>
</reference>
<dbReference type="InterPro" id="IPR001245">
    <property type="entry name" value="Ser-Thr/Tyr_kinase_cat_dom"/>
</dbReference>
<dbReference type="Proteomes" id="UP001465755">
    <property type="component" value="Unassembled WGS sequence"/>
</dbReference>
<dbReference type="InterPro" id="IPR000719">
    <property type="entry name" value="Prot_kinase_dom"/>
</dbReference>
<sequence length="364" mass="39189">MQGPLAAVAPGNVAATPPAVKKRVQIAPDAKPDGDRKTAKPLPLVGSDMLKAGEWHHEGWQEAAAAGVVPVPAMLQQINHAHVLKVKELGRGQFGTVLLARWLGVEVAVKQLLQSGDEKASAELLREAELLASLCHPCITQVYGVMLGPEGLATVMEFVRGGSLRNCLQQIKAKGSCPATLKCAIALKAARGLEYLHTRHVVHFDVKAENLLADLHDHEYPVIKIADMGLSKRSAATTVSGNMRGTLPWMAPELFPTDCNADGEGDRVTDKVDVFSFGMVMWEIWTLGGMPYTGMKMPQIFAGVASGMLRPKPLTDAPSEWTAIMEDCWTVDAAERPSFSQVATRLSNLLASLRQATGHPLLQS</sequence>
<dbReference type="InterPro" id="IPR050167">
    <property type="entry name" value="Ser_Thr_protein_kinase"/>
</dbReference>
<dbReference type="SMART" id="SM00220">
    <property type="entry name" value="S_TKc"/>
    <property type="match status" value="1"/>
</dbReference>
<dbReference type="GO" id="GO:0007165">
    <property type="term" value="P:signal transduction"/>
    <property type="evidence" value="ECO:0007669"/>
    <property type="project" value="TreeGrafter"/>
</dbReference>
<dbReference type="GO" id="GO:0004672">
    <property type="term" value="F:protein kinase activity"/>
    <property type="evidence" value="ECO:0007669"/>
    <property type="project" value="InterPro"/>
</dbReference>
<dbReference type="InterPro" id="IPR011009">
    <property type="entry name" value="Kinase-like_dom_sf"/>
</dbReference>
<dbReference type="AlphaFoldDB" id="A0AAW1P3Y3"/>
<dbReference type="InterPro" id="IPR017441">
    <property type="entry name" value="Protein_kinase_ATP_BS"/>
</dbReference>
<dbReference type="CDD" id="cd13999">
    <property type="entry name" value="STKc_MAP3K-like"/>
    <property type="match status" value="1"/>
</dbReference>
<dbReference type="EMBL" id="JALJOQ010000046">
    <property type="protein sequence ID" value="KAK9805014.1"/>
    <property type="molecule type" value="Genomic_DNA"/>
</dbReference>
<gene>
    <name evidence="4" type="ORF">WJX73_001566</name>
</gene>
<dbReference type="GO" id="GO:0005524">
    <property type="term" value="F:ATP binding"/>
    <property type="evidence" value="ECO:0007669"/>
    <property type="project" value="UniProtKB-UniRule"/>
</dbReference>
<protein>
    <recommendedName>
        <fullName evidence="3">Protein kinase domain-containing protein</fullName>
    </recommendedName>
</protein>
<feature type="region of interest" description="Disordered" evidence="2">
    <location>
        <begin position="19"/>
        <end position="42"/>
    </location>
</feature>
<dbReference type="SUPFAM" id="SSF56112">
    <property type="entry name" value="Protein kinase-like (PK-like)"/>
    <property type="match status" value="1"/>
</dbReference>
<proteinExistence type="predicted"/>
<feature type="domain" description="Protein kinase" evidence="3">
    <location>
        <begin position="83"/>
        <end position="362"/>
    </location>
</feature>
<name>A0AAW1P3Y3_9CHLO</name>
<keyword evidence="1" id="KW-0067">ATP-binding</keyword>
<keyword evidence="5" id="KW-1185">Reference proteome</keyword>
<evidence type="ECO:0000259" key="3">
    <source>
        <dbReference type="PROSITE" id="PS50011"/>
    </source>
</evidence>
<keyword evidence="1" id="KW-0547">Nucleotide-binding</keyword>
<evidence type="ECO:0000256" key="1">
    <source>
        <dbReference type="PROSITE-ProRule" id="PRU10141"/>
    </source>
</evidence>
<dbReference type="PROSITE" id="PS00107">
    <property type="entry name" value="PROTEIN_KINASE_ATP"/>
    <property type="match status" value="1"/>
</dbReference>
<dbReference type="PRINTS" id="PR00109">
    <property type="entry name" value="TYRKINASE"/>
</dbReference>
<evidence type="ECO:0000313" key="5">
    <source>
        <dbReference type="Proteomes" id="UP001465755"/>
    </source>
</evidence>
<evidence type="ECO:0000256" key="2">
    <source>
        <dbReference type="SAM" id="MobiDB-lite"/>
    </source>
</evidence>
<dbReference type="Gene3D" id="1.10.510.10">
    <property type="entry name" value="Transferase(Phosphotransferase) domain 1"/>
    <property type="match status" value="1"/>
</dbReference>
<feature type="binding site" evidence="1">
    <location>
        <position position="110"/>
    </location>
    <ligand>
        <name>ATP</name>
        <dbReference type="ChEBI" id="CHEBI:30616"/>
    </ligand>
</feature>
<accession>A0AAW1P3Y3</accession>
<dbReference type="PANTHER" id="PTHR23257">
    <property type="entry name" value="SERINE-THREONINE PROTEIN KINASE"/>
    <property type="match status" value="1"/>
</dbReference>